<feature type="region of interest" description="Disordered" evidence="1">
    <location>
        <begin position="141"/>
        <end position="266"/>
    </location>
</feature>
<feature type="compositionally biased region" description="Low complexity" evidence="1">
    <location>
        <begin position="92"/>
        <end position="105"/>
    </location>
</feature>
<gene>
    <name evidence="2" type="ORF">HPG69_004303</name>
</gene>
<name>A0A7J7F6R4_DICBM</name>
<feature type="compositionally biased region" description="Low complexity" evidence="1">
    <location>
        <begin position="65"/>
        <end position="85"/>
    </location>
</feature>
<keyword evidence="3" id="KW-1185">Reference proteome</keyword>
<reference evidence="2 3" key="1">
    <citation type="journal article" date="2020" name="Mol. Biol. Evol.">
        <title>Interspecific Gene Flow and the Evolution of Specialization in Black and White Rhinoceros.</title>
        <authorList>
            <person name="Moodley Y."/>
            <person name="Westbury M.V."/>
            <person name="Russo I.M."/>
            <person name="Gopalakrishnan S."/>
            <person name="Rakotoarivelo A."/>
            <person name="Olsen R.A."/>
            <person name="Prost S."/>
            <person name="Tunstall T."/>
            <person name="Ryder O.A."/>
            <person name="Dalen L."/>
            <person name="Bruford M.W."/>
        </authorList>
    </citation>
    <scope>NUCLEOTIDE SEQUENCE [LARGE SCALE GENOMIC DNA]</scope>
    <source>
        <strain evidence="2">SBR-YM</strain>
        <tissue evidence="2">Skin</tissue>
    </source>
</reference>
<comment type="caution">
    <text evidence="2">The sequence shown here is derived from an EMBL/GenBank/DDBJ whole genome shotgun (WGS) entry which is preliminary data.</text>
</comment>
<evidence type="ECO:0000313" key="3">
    <source>
        <dbReference type="Proteomes" id="UP000551758"/>
    </source>
</evidence>
<organism evidence="2 3">
    <name type="scientific">Diceros bicornis minor</name>
    <name type="common">South-central black rhinoceros</name>
    <dbReference type="NCBI Taxonomy" id="77932"/>
    <lineage>
        <taxon>Eukaryota</taxon>
        <taxon>Metazoa</taxon>
        <taxon>Chordata</taxon>
        <taxon>Craniata</taxon>
        <taxon>Vertebrata</taxon>
        <taxon>Euteleostomi</taxon>
        <taxon>Mammalia</taxon>
        <taxon>Eutheria</taxon>
        <taxon>Laurasiatheria</taxon>
        <taxon>Perissodactyla</taxon>
        <taxon>Rhinocerotidae</taxon>
        <taxon>Diceros</taxon>
    </lineage>
</organism>
<proteinExistence type="predicted"/>
<dbReference type="EMBL" id="JACDTQ010001181">
    <property type="protein sequence ID" value="KAF5923735.1"/>
    <property type="molecule type" value="Genomic_DNA"/>
</dbReference>
<dbReference type="Proteomes" id="UP000551758">
    <property type="component" value="Unassembled WGS sequence"/>
</dbReference>
<sequence>MLCGSLRPPPPSQHPLAGALAGGAPHGRSGPHRPPRLIKRSGSQWRRAPRSGRPGAGGDPRAERGGCSSPVSRALARVRVAAGESRCGRGGARAASAGSPQGAGRPARDPQPKKPRGRSGAAVREGGQVWLRRALGFASCVWGGGGGLSPPELGSDPGPPSRRRPPGVPSSPPLLDPVRPGRTGAWERAAPCWRATSASRGCPRRKTLQPVSIQGRRGGPGTPSAAAVASGMPMDGGFPGTGGRRRSRRRGPQSPVAGTVPRAAPQ</sequence>
<evidence type="ECO:0000256" key="1">
    <source>
        <dbReference type="SAM" id="MobiDB-lite"/>
    </source>
</evidence>
<accession>A0A7J7F6R4</accession>
<feature type="compositionally biased region" description="Basic residues" evidence="1">
    <location>
        <begin position="29"/>
        <end position="39"/>
    </location>
</feature>
<evidence type="ECO:0000313" key="2">
    <source>
        <dbReference type="EMBL" id="KAF5923735.1"/>
    </source>
</evidence>
<feature type="compositionally biased region" description="Pro residues" evidence="1">
    <location>
        <begin position="166"/>
        <end position="175"/>
    </location>
</feature>
<protein>
    <submittedName>
        <fullName evidence="2">Uncharacterized protein</fullName>
    </submittedName>
</protein>
<dbReference type="AlphaFoldDB" id="A0A7J7F6R4"/>
<feature type="region of interest" description="Disordered" evidence="1">
    <location>
        <begin position="1"/>
        <end position="125"/>
    </location>
</feature>